<keyword evidence="5" id="KW-0694">RNA-binding</keyword>
<evidence type="ECO:0000256" key="2">
    <source>
        <dbReference type="ARBA" id="ARBA00006516"/>
    </source>
</evidence>
<evidence type="ECO:0000313" key="9">
    <source>
        <dbReference type="EMBL" id="AGS94383.1"/>
    </source>
</evidence>
<evidence type="ECO:0000256" key="8">
    <source>
        <dbReference type="ARBA" id="ARBA00033344"/>
    </source>
</evidence>
<name>S5WVQ5_9VIRU</name>
<organism evidence="9 10">
    <name type="scientific">Brazoran virus</name>
    <dbReference type="NCBI Taxonomy" id="1368616"/>
    <lineage>
        <taxon>Viruses</taxon>
        <taxon>Riboviria</taxon>
        <taxon>Orthornavirae</taxon>
        <taxon>Negarnaviricota</taxon>
        <taxon>Polyploviricotina</taxon>
        <taxon>Bunyaviricetes</taxon>
        <taxon>Elliovirales</taxon>
        <taxon>Peribunyaviridae</taxon>
        <taxon>Orthobunyavirus</taxon>
        <taxon>Orthobunyavirus brazoriaense</taxon>
    </lineage>
</organism>
<dbReference type="Pfam" id="PF00952">
    <property type="entry name" value="Bunya_nucleocap"/>
    <property type="match status" value="1"/>
</dbReference>
<accession>S5WVQ5</accession>
<proteinExistence type="inferred from homology"/>
<protein>
    <recommendedName>
        <fullName evidence="3">Nucleoprotein</fullName>
    </recommendedName>
    <alternativeName>
        <fullName evidence="8">Nucleocapsid protein</fullName>
    </alternativeName>
</protein>
<reference evidence="9 10" key="1">
    <citation type="submission" date="2013-04" db="EMBL/GenBank/DDBJ databases">
        <title>Characterization of a novel Orthobunyavirus from Houston, Texas, 2012.</title>
        <authorList>
            <person name="Lanciotti R.S."/>
            <person name="Lambert A.J."/>
        </authorList>
    </citation>
    <scope>NUCLEOTIDE SEQUENCE [LARGE SCALE GENOMIC DNA]</scope>
    <source>
        <strain evidence="9">Original</strain>
    </source>
</reference>
<dbReference type="GO" id="GO:1990904">
    <property type="term" value="C:ribonucleoprotein complex"/>
    <property type="evidence" value="ECO:0007669"/>
    <property type="project" value="UniProtKB-KW"/>
</dbReference>
<dbReference type="InterPro" id="IPR001784">
    <property type="entry name" value="Bunya_nucleocap"/>
</dbReference>
<gene>
    <name evidence="9" type="primary">N</name>
</gene>
<evidence type="ECO:0000256" key="1">
    <source>
        <dbReference type="ARBA" id="ARBA00004328"/>
    </source>
</evidence>
<evidence type="ECO:0000256" key="6">
    <source>
        <dbReference type="ARBA" id="ARBA00023086"/>
    </source>
</evidence>
<keyword evidence="10" id="KW-1185">Reference proteome</keyword>
<evidence type="ECO:0000256" key="4">
    <source>
        <dbReference type="ARBA" id="ARBA00022844"/>
    </source>
</evidence>
<dbReference type="RefSeq" id="YP_008400136.1">
    <property type="nucleotide sequence ID" value="NC_022037.1"/>
</dbReference>
<dbReference type="GO" id="GO:0003723">
    <property type="term" value="F:RNA binding"/>
    <property type="evidence" value="ECO:0007669"/>
    <property type="project" value="UniProtKB-KW"/>
</dbReference>
<keyword evidence="7" id="KW-0687">Ribonucleoprotein</keyword>
<evidence type="ECO:0000256" key="3">
    <source>
        <dbReference type="ARBA" id="ARBA00014389"/>
    </source>
</evidence>
<comment type="subcellular location">
    <subcellularLocation>
        <location evidence="1">Virion</location>
    </subcellularLocation>
</comment>
<evidence type="ECO:0000256" key="5">
    <source>
        <dbReference type="ARBA" id="ARBA00022884"/>
    </source>
</evidence>
<evidence type="ECO:0000256" key="7">
    <source>
        <dbReference type="ARBA" id="ARBA00023274"/>
    </source>
</evidence>
<dbReference type="GeneID" id="16536400"/>
<evidence type="ECO:0000313" key="10">
    <source>
        <dbReference type="Proteomes" id="UP000203744"/>
    </source>
</evidence>
<dbReference type="GO" id="GO:0019013">
    <property type="term" value="C:viral nucleocapsid"/>
    <property type="evidence" value="ECO:0007669"/>
    <property type="project" value="UniProtKB-KW"/>
</dbReference>
<dbReference type="Gene3D" id="1.10.472.180">
    <property type="entry name" value="Bunyavirus nucleocapsid (N) protein, C-terminal domain"/>
    <property type="match status" value="1"/>
</dbReference>
<dbReference type="Proteomes" id="UP000203744">
    <property type="component" value="Genome"/>
</dbReference>
<comment type="similarity">
    <text evidence="2">Belongs to the orthobunyavirus nucleocapsid protein family.</text>
</comment>
<dbReference type="InterPro" id="IPR043011">
    <property type="entry name" value="Bunya_nucleocap_C"/>
</dbReference>
<dbReference type="Gene3D" id="1.20.142.20">
    <property type="match status" value="1"/>
</dbReference>
<sequence>MSLSVTQGFDFADDQPGDPQFVFDPRQAYQVFISTYGQGLQDLSAVRIFLSKARQCKLKMREKRIPQINTRFGALVLPLVNCHHPDFRQNRIPGTALTLRRVSGFIAMYIMFQYEVSPANRAIIERTIVNPIARAKNLDWDIGYKLYLSFLPGAEFYLLELDFFPLCIAMYRVKDGKLDEDFLDRIMAQQVEGMNQDLWTVKYEGLIEKSEKIVNNLQWKDKPAGRITQAGLEFLRKRGIAMRKYGPSAPLSIQGATALPMLTSTQSQQQQLQSQQSATPAAYTFPGMQYFQPQMYQSIPQASIYQPQIQLQQPMINQQQYASLGAKPKVNSQLMTPISFGAPQVAPRQQGLPFLNAAGPNLQSVIPPQQKLQAAPLPQLTVTQEESDAGASAGSLDDMTEEQLTFGDFSAGEDRLSYYEKLGYTPEQIKEAEAKYLAEQQQ</sequence>
<dbReference type="EMBL" id="KC854416">
    <property type="protein sequence ID" value="AGS94383.1"/>
    <property type="molecule type" value="Viral_cRNA"/>
</dbReference>
<keyword evidence="4" id="KW-0946">Virion</keyword>
<dbReference type="InterPro" id="IPR043012">
    <property type="entry name" value="Bunya_nucleocap_N"/>
</dbReference>
<keyword evidence="6 9" id="KW-0543">Viral nucleoprotein</keyword>
<dbReference type="OrthoDB" id="8295at10239"/>
<dbReference type="KEGG" id="vg:16536400"/>